<keyword evidence="1" id="KW-1133">Transmembrane helix</keyword>
<organism evidence="3 4">
    <name type="scientific">Amanita thiersii Skay4041</name>
    <dbReference type="NCBI Taxonomy" id="703135"/>
    <lineage>
        <taxon>Eukaryota</taxon>
        <taxon>Fungi</taxon>
        <taxon>Dikarya</taxon>
        <taxon>Basidiomycota</taxon>
        <taxon>Agaricomycotina</taxon>
        <taxon>Agaricomycetes</taxon>
        <taxon>Agaricomycetidae</taxon>
        <taxon>Agaricales</taxon>
        <taxon>Pluteineae</taxon>
        <taxon>Amanitaceae</taxon>
        <taxon>Amanita</taxon>
    </lineage>
</organism>
<feature type="transmembrane region" description="Helical" evidence="1">
    <location>
        <begin position="20"/>
        <end position="40"/>
    </location>
</feature>
<dbReference type="Proteomes" id="UP000242287">
    <property type="component" value="Unassembled WGS sequence"/>
</dbReference>
<sequence>MALPSINGMTIHSTLGALFVGYAVACCIYGILLTQIFGYFRRYPLDKPMYKIVVVIIGLLETLDQVFIGHIIYFYSIVNFANPVVLLQARTKWSLILQLTVGAIVGAIVKASFAVRVWRFSGRNIYITGLIFLLTFGQLGLAMTFTVKAFELPDFFSVDQLKILGSVSLGTGVLTDIVTAAALCYYLNKLRTGYKTSDSLVNSLCRYAINTGLFTSTVSLATLVLYNAISKGNLYYVAVYFVLSKLYAISYLATLNTRRTVRGQGTDREATTNNTNMFHLGTRVPTVGRIDVETWNTGKLHSPEAREFPFNTFAPPTVRKKPPPPV</sequence>
<dbReference type="OrthoDB" id="3190888at2759"/>
<evidence type="ECO:0000313" key="4">
    <source>
        <dbReference type="Proteomes" id="UP000242287"/>
    </source>
</evidence>
<evidence type="ECO:0000259" key="2">
    <source>
        <dbReference type="Pfam" id="PF20152"/>
    </source>
</evidence>
<feature type="transmembrane region" description="Helical" evidence="1">
    <location>
        <begin position="95"/>
        <end position="113"/>
    </location>
</feature>
<keyword evidence="1" id="KW-0812">Transmembrane</keyword>
<gene>
    <name evidence="3" type="ORF">AMATHDRAFT_191716</name>
</gene>
<dbReference type="PANTHER" id="PTHR40465:SF1">
    <property type="entry name" value="DUF6534 DOMAIN-CONTAINING PROTEIN"/>
    <property type="match status" value="1"/>
</dbReference>
<reference evidence="3 4" key="1">
    <citation type="submission" date="2014-02" db="EMBL/GenBank/DDBJ databases">
        <title>Transposable element dynamics among asymbiotic and ectomycorrhizal Amanita fungi.</title>
        <authorList>
            <consortium name="DOE Joint Genome Institute"/>
            <person name="Hess J."/>
            <person name="Skrede I."/>
            <person name="Wolfe B."/>
            <person name="LaButti K."/>
            <person name="Ohm R.A."/>
            <person name="Grigoriev I.V."/>
            <person name="Pringle A."/>
        </authorList>
    </citation>
    <scope>NUCLEOTIDE SEQUENCE [LARGE SCALE GENOMIC DNA]</scope>
    <source>
        <strain evidence="3 4">SKay4041</strain>
    </source>
</reference>
<name>A0A2A9NTX6_9AGAR</name>
<dbReference type="EMBL" id="KZ301990">
    <property type="protein sequence ID" value="PFH51226.1"/>
    <property type="molecule type" value="Genomic_DNA"/>
</dbReference>
<evidence type="ECO:0000313" key="3">
    <source>
        <dbReference type="EMBL" id="PFH51226.1"/>
    </source>
</evidence>
<feature type="transmembrane region" description="Helical" evidence="1">
    <location>
        <begin position="235"/>
        <end position="254"/>
    </location>
</feature>
<feature type="transmembrane region" description="Helical" evidence="1">
    <location>
        <begin position="167"/>
        <end position="187"/>
    </location>
</feature>
<proteinExistence type="predicted"/>
<protein>
    <recommendedName>
        <fullName evidence="2">DUF6534 domain-containing protein</fullName>
    </recommendedName>
</protein>
<accession>A0A2A9NTX6</accession>
<keyword evidence="1" id="KW-0472">Membrane</keyword>
<evidence type="ECO:0000256" key="1">
    <source>
        <dbReference type="SAM" id="Phobius"/>
    </source>
</evidence>
<feature type="transmembrane region" description="Helical" evidence="1">
    <location>
        <begin position="52"/>
        <end position="75"/>
    </location>
</feature>
<dbReference type="PANTHER" id="PTHR40465">
    <property type="entry name" value="CHROMOSOME 1, WHOLE GENOME SHOTGUN SEQUENCE"/>
    <property type="match status" value="1"/>
</dbReference>
<feature type="transmembrane region" description="Helical" evidence="1">
    <location>
        <begin position="207"/>
        <end position="229"/>
    </location>
</feature>
<dbReference type="InterPro" id="IPR045339">
    <property type="entry name" value="DUF6534"/>
</dbReference>
<feature type="domain" description="DUF6534" evidence="2">
    <location>
        <begin position="173"/>
        <end position="259"/>
    </location>
</feature>
<feature type="transmembrane region" description="Helical" evidence="1">
    <location>
        <begin position="125"/>
        <end position="147"/>
    </location>
</feature>
<dbReference type="AlphaFoldDB" id="A0A2A9NTX6"/>
<keyword evidence="4" id="KW-1185">Reference proteome</keyword>
<dbReference type="Pfam" id="PF20152">
    <property type="entry name" value="DUF6534"/>
    <property type="match status" value="1"/>
</dbReference>